<comment type="similarity">
    <text evidence="4">In the C-terminal section; belongs to the GTP cyclohydrolase II family.</text>
</comment>
<evidence type="ECO:0000259" key="13">
    <source>
        <dbReference type="Pfam" id="PF00925"/>
    </source>
</evidence>
<dbReference type="InterPro" id="IPR016299">
    <property type="entry name" value="Riboflavin_synth_RibBA"/>
</dbReference>
<dbReference type="Proteomes" id="UP001153555">
    <property type="component" value="Unassembled WGS sequence"/>
</dbReference>
<reference evidence="14" key="1">
    <citation type="submission" date="2019-12" db="EMBL/GenBank/DDBJ databases">
        <authorList>
            <person name="Scholes J."/>
        </authorList>
    </citation>
    <scope>NUCLEOTIDE SEQUENCE</scope>
</reference>
<dbReference type="Gene3D" id="3.40.50.10990">
    <property type="entry name" value="GTP cyclohydrolase II"/>
    <property type="match status" value="1"/>
</dbReference>
<evidence type="ECO:0000256" key="11">
    <source>
        <dbReference type="ARBA" id="ARBA00023134"/>
    </source>
</evidence>
<dbReference type="Gene3D" id="3.90.870.10">
    <property type="entry name" value="DHBP synthase"/>
    <property type="match status" value="1"/>
</dbReference>
<keyword evidence="8" id="KW-0547">Nucleotide-binding</keyword>
<dbReference type="InterPro" id="IPR036144">
    <property type="entry name" value="RibA-like_sf"/>
</dbReference>
<evidence type="ECO:0000256" key="9">
    <source>
        <dbReference type="ARBA" id="ARBA00022801"/>
    </source>
</evidence>
<comment type="pathway">
    <text evidence="2">Cofactor biosynthesis; riboflavin biosynthesis; 5-amino-6-(D-ribitylamino)uracil from GTP: step 1/4.</text>
</comment>
<dbReference type="CDD" id="cd00641">
    <property type="entry name" value="GTP_cyclohydro2"/>
    <property type="match status" value="1"/>
</dbReference>
<comment type="caution">
    <text evidence="14">The sequence shown here is derived from an EMBL/GenBank/DDBJ whole genome shotgun (WGS) entry which is preliminary data.</text>
</comment>
<proteinExistence type="inferred from homology"/>
<dbReference type="AlphaFoldDB" id="A0A9N7MSH1"/>
<keyword evidence="9" id="KW-0378">Hydrolase</keyword>
<dbReference type="FunFam" id="3.40.50.10990:FF:000001">
    <property type="entry name" value="Riboflavin biosynthesis protein RibBA"/>
    <property type="match status" value="1"/>
</dbReference>
<evidence type="ECO:0000313" key="14">
    <source>
        <dbReference type="EMBL" id="CAA0811919.1"/>
    </source>
</evidence>
<evidence type="ECO:0000256" key="5">
    <source>
        <dbReference type="ARBA" id="ARBA00012762"/>
    </source>
</evidence>
<keyword evidence="11" id="KW-0342">GTP-binding</keyword>
<feature type="domain" description="GTP cyclohydrolase II" evidence="13">
    <location>
        <begin position="300"/>
        <end position="466"/>
    </location>
</feature>
<evidence type="ECO:0000256" key="3">
    <source>
        <dbReference type="ARBA" id="ARBA00005520"/>
    </source>
</evidence>
<dbReference type="GO" id="GO:0005525">
    <property type="term" value="F:GTP binding"/>
    <property type="evidence" value="ECO:0007669"/>
    <property type="project" value="UniProtKB-KW"/>
</dbReference>
<dbReference type="InterPro" id="IPR032677">
    <property type="entry name" value="GTP_cyclohydro_II"/>
</dbReference>
<sequence>MDCIIFQHSFFLKPSNTSLNLTHQLGSTSRIQAWKFGTCCGNQNVNGSLLFDQSSSSPLPPFGTLETEITNETIDFIVSDAEGDPDRPSPDYSSIEQALTALRQEKFVMVVDEDEIGNVEGSLVMGACHASEKRIGFMVRHGSGIVSVGMKGEDLEKLKLPLMSPENEDDSSAPSFTITVDAKVGTSTGVSASDRANTVLALASPKSRPEDFKRPGHVFPLKYRNGGVLRRVGHTEASVDLVTLAGLRPVSVLTSVVDFEDGSLASLAYLKKFSSDHDLPIVSITDLIRYRRKREKLVERIAISQFPTKWGTFHLHCYRSKLDGMEHMAIVKGDIGNGQDVFVRVHSECLTGDIFGSRRCDCGSQLDLAMQIIEQAGRGVVVYLRGHEGRGIGLGHKLQAYNLQDEGHDTVEANLELGFAADAREYGIGAQILHDIGVHTMRLMTNNPAKFAGLRGYGLAVVGRVPVLTPITEDNKRYLETKRVKMGHIYGSDLHEPSAHFIKPTTEESNQV</sequence>
<accession>A0A9N7MSH1</accession>
<dbReference type="GO" id="GO:0008686">
    <property type="term" value="F:3,4-dihydroxy-2-butanone-4-phosphate synthase activity"/>
    <property type="evidence" value="ECO:0007669"/>
    <property type="project" value="InterPro"/>
</dbReference>
<evidence type="ECO:0000256" key="12">
    <source>
        <dbReference type="ARBA" id="ARBA00049295"/>
    </source>
</evidence>
<dbReference type="SUPFAM" id="SSF55821">
    <property type="entry name" value="YrdC/RibB"/>
    <property type="match status" value="1"/>
</dbReference>
<dbReference type="NCBIfam" id="TIGR00506">
    <property type="entry name" value="ribB"/>
    <property type="match status" value="1"/>
</dbReference>
<organism evidence="14 15">
    <name type="scientific">Striga hermonthica</name>
    <name type="common">Purple witchweed</name>
    <name type="synonym">Buchnera hermonthica</name>
    <dbReference type="NCBI Taxonomy" id="68872"/>
    <lineage>
        <taxon>Eukaryota</taxon>
        <taxon>Viridiplantae</taxon>
        <taxon>Streptophyta</taxon>
        <taxon>Embryophyta</taxon>
        <taxon>Tracheophyta</taxon>
        <taxon>Spermatophyta</taxon>
        <taxon>Magnoliopsida</taxon>
        <taxon>eudicotyledons</taxon>
        <taxon>Gunneridae</taxon>
        <taxon>Pentapetalae</taxon>
        <taxon>asterids</taxon>
        <taxon>lamiids</taxon>
        <taxon>Lamiales</taxon>
        <taxon>Orobanchaceae</taxon>
        <taxon>Buchnereae</taxon>
        <taxon>Striga</taxon>
    </lineage>
</organism>
<gene>
    <name evidence="14" type="ORF">SHERM_12738</name>
</gene>
<keyword evidence="7" id="KW-0479">Metal-binding</keyword>
<dbReference type="GO" id="GO:0009231">
    <property type="term" value="P:riboflavin biosynthetic process"/>
    <property type="evidence" value="ECO:0007669"/>
    <property type="project" value="UniProtKB-KW"/>
</dbReference>
<name>A0A9N7MSH1_STRHE</name>
<dbReference type="Pfam" id="PF00926">
    <property type="entry name" value="DHBP_synthase"/>
    <property type="match status" value="1"/>
</dbReference>
<evidence type="ECO:0000313" key="15">
    <source>
        <dbReference type="Proteomes" id="UP001153555"/>
    </source>
</evidence>
<keyword evidence="10" id="KW-0862">Zinc</keyword>
<dbReference type="InterPro" id="IPR000926">
    <property type="entry name" value="RibA"/>
</dbReference>
<evidence type="ECO:0000256" key="10">
    <source>
        <dbReference type="ARBA" id="ARBA00022833"/>
    </source>
</evidence>
<dbReference type="SUPFAM" id="SSF142695">
    <property type="entry name" value="RibA-like"/>
    <property type="match status" value="1"/>
</dbReference>
<dbReference type="HAMAP" id="MF_01283">
    <property type="entry name" value="RibBA"/>
    <property type="match status" value="1"/>
</dbReference>
<dbReference type="GO" id="GO:0046872">
    <property type="term" value="F:metal ion binding"/>
    <property type="evidence" value="ECO:0007669"/>
    <property type="project" value="UniProtKB-KW"/>
</dbReference>
<dbReference type="EMBL" id="CACSLK010009714">
    <property type="protein sequence ID" value="CAA0811919.1"/>
    <property type="molecule type" value="Genomic_DNA"/>
</dbReference>
<evidence type="ECO:0000256" key="6">
    <source>
        <dbReference type="ARBA" id="ARBA00022619"/>
    </source>
</evidence>
<evidence type="ECO:0000256" key="1">
    <source>
        <dbReference type="ARBA" id="ARBA00001947"/>
    </source>
</evidence>
<dbReference type="EC" id="3.5.4.25" evidence="5"/>
<protein>
    <recommendedName>
        <fullName evidence="5">GTP cyclohydrolase II</fullName>
        <ecNumber evidence="5">3.5.4.25</ecNumber>
    </recommendedName>
</protein>
<evidence type="ECO:0000256" key="7">
    <source>
        <dbReference type="ARBA" id="ARBA00022723"/>
    </source>
</evidence>
<keyword evidence="15" id="KW-1185">Reference proteome</keyword>
<dbReference type="InterPro" id="IPR017945">
    <property type="entry name" value="DHBP_synth_RibB-like_a/b_dom"/>
</dbReference>
<dbReference type="HAMAP" id="MF_00179">
    <property type="entry name" value="RibA"/>
    <property type="match status" value="1"/>
</dbReference>
<comment type="cofactor">
    <cofactor evidence="1">
        <name>Zn(2+)</name>
        <dbReference type="ChEBI" id="CHEBI:29105"/>
    </cofactor>
</comment>
<evidence type="ECO:0000256" key="4">
    <source>
        <dbReference type="ARBA" id="ARBA00008976"/>
    </source>
</evidence>
<dbReference type="PANTHER" id="PTHR21327:SF29">
    <property type="entry name" value="GTP CYCLOHYDROLASE-2"/>
    <property type="match status" value="1"/>
</dbReference>
<dbReference type="InterPro" id="IPR000422">
    <property type="entry name" value="DHBP_synthase_RibB"/>
</dbReference>
<dbReference type="Pfam" id="PF00925">
    <property type="entry name" value="GTP_cyclohydro2"/>
    <property type="match status" value="1"/>
</dbReference>
<dbReference type="GO" id="GO:0003935">
    <property type="term" value="F:GTP cyclohydrolase II activity"/>
    <property type="evidence" value="ECO:0007669"/>
    <property type="project" value="UniProtKB-EC"/>
</dbReference>
<dbReference type="NCBIfam" id="NF001591">
    <property type="entry name" value="PRK00393.1"/>
    <property type="match status" value="1"/>
</dbReference>
<comment type="catalytic activity">
    <reaction evidence="12">
        <text>GTP + 4 H2O = 2,5-diamino-6-hydroxy-4-(5-phosphoribosylamino)-pyrimidine + formate + 2 phosphate + 3 H(+)</text>
        <dbReference type="Rhea" id="RHEA:23704"/>
        <dbReference type="ChEBI" id="CHEBI:15377"/>
        <dbReference type="ChEBI" id="CHEBI:15378"/>
        <dbReference type="ChEBI" id="CHEBI:15740"/>
        <dbReference type="ChEBI" id="CHEBI:37565"/>
        <dbReference type="ChEBI" id="CHEBI:43474"/>
        <dbReference type="ChEBI" id="CHEBI:58614"/>
        <dbReference type="EC" id="3.5.4.25"/>
    </reaction>
</comment>
<dbReference type="PANTHER" id="PTHR21327">
    <property type="entry name" value="GTP CYCLOHYDROLASE II-RELATED"/>
    <property type="match status" value="1"/>
</dbReference>
<keyword evidence="6" id="KW-0686">Riboflavin biosynthesis</keyword>
<comment type="similarity">
    <text evidence="3">In the N-terminal section; belongs to the DHBP synthase family.</text>
</comment>
<dbReference type="NCBIfam" id="NF006803">
    <property type="entry name" value="PRK09311.1"/>
    <property type="match status" value="1"/>
</dbReference>
<dbReference type="GO" id="GO:0005829">
    <property type="term" value="C:cytosol"/>
    <property type="evidence" value="ECO:0007669"/>
    <property type="project" value="TreeGrafter"/>
</dbReference>
<dbReference type="OrthoDB" id="60371at2759"/>
<evidence type="ECO:0000256" key="2">
    <source>
        <dbReference type="ARBA" id="ARBA00004853"/>
    </source>
</evidence>
<dbReference type="NCBIfam" id="TIGR00505">
    <property type="entry name" value="ribA"/>
    <property type="match status" value="1"/>
</dbReference>
<evidence type="ECO:0000256" key="8">
    <source>
        <dbReference type="ARBA" id="ARBA00022741"/>
    </source>
</evidence>